<dbReference type="GO" id="GO:0020037">
    <property type="term" value="F:heme binding"/>
    <property type="evidence" value="ECO:0007669"/>
    <property type="project" value="InterPro"/>
</dbReference>
<dbReference type="OMA" id="NIKVRTF"/>
<feature type="signal peptide" evidence="7">
    <location>
        <begin position="1"/>
        <end position="20"/>
    </location>
</feature>
<dbReference type="OrthoDB" id="1470350at2759"/>
<comment type="similarity">
    <text evidence="1 6">Belongs to the cytochrome P450 family.</text>
</comment>
<evidence type="ECO:0000256" key="2">
    <source>
        <dbReference type="ARBA" id="ARBA00022723"/>
    </source>
</evidence>
<protein>
    <recommendedName>
        <fullName evidence="9">Cytochrome P450</fullName>
    </recommendedName>
</protein>
<evidence type="ECO:0008006" key="9">
    <source>
        <dbReference type="Google" id="ProtNLM"/>
    </source>
</evidence>
<dbReference type="GO" id="GO:0004497">
    <property type="term" value="F:monooxygenase activity"/>
    <property type="evidence" value="ECO:0007669"/>
    <property type="project" value="UniProtKB-KW"/>
</dbReference>
<dbReference type="GO" id="GO:0005506">
    <property type="term" value="F:iron ion binding"/>
    <property type="evidence" value="ECO:0007669"/>
    <property type="project" value="InterPro"/>
</dbReference>
<dbReference type="SUPFAM" id="SSF48264">
    <property type="entry name" value="Cytochrome P450"/>
    <property type="match status" value="1"/>
</dbReference>
<organism evidence="8">
    <name type="scientific">Nymphaea colorata</name>
    <name type="common">pocket water lily</name>
    <dbReference type="NCBI Taxonomy" id="210225"/>
    <lineage>
        <taxon>Eukaryota</taxon>
        <taxon>Viridiplantae</taxon>
        <taxon>Streptophyta</taxon>
        <taxon>Embryophyta</taxon>
        <taxon>Tracheophyta</taxon>
        <taxon>Spermatophyta</taxon>
        <taxon>Magnoliopsida</taxon>
        <taxon>Nymphaeales</taxon>
        <taxon>Nymphaeaceae</taxon>
        <taxon>Nymphaea</taxon>
    </lineage>
</organism>
<keyword evidence="4 5" id="KW-0408">Iron</keyword>
<dbReference type="Gramene" id="NC2G0000910.1">
    <property type="protein sequence ID" value="NC2G0000910.1:cds"/>
    <property type="gene ID" value="NC2G0000910"/>
</dbReference>
<dbReference type="PRINTS" id="PR00463">
    <property type="entry name" value="EP450I"/>
</dbReference>
<reference evidence="8" key="1">
    <citation type="submission" date="2019-09" db="EMBL/GenBank/DDBJ databases">
        <authorList>
            <person name="Zhang L."/>
        </authorList>
    </citation>
    <scope>NUCLEOTIDE SEQUENCE</scope>
</reference>
<dbReference type="InterPro" id="IPR002401">
    <property type="entry name" value="Cyt_P450_E_grp-I"/>
</dbReference>
<dbReference type="EMBL" id="LR721780">
    <property type="protein sequence ID" value="VVV97205.1"/>
    <property type="molecule type" value="Genomic_DNA"/>
</dbReference>
<name>A0A5K1A2U1_9MAGN</name>
<dbReference type="Gene3D" id="1.10.630.10">
    <property type="entry name" value="Cytochrome P450"/>
    <property type="match status" value="1"/>
</dbReference>
<keyword evidence="2 5" id="KW-0479">Metal-binding</keyword>
<keyword evidence="3 6" id="KW-0560">Oxidoreductase</keyword>
<evidence type="ECO:0000313" key="8">
    <source>
        <dbReference type="EMBL" id="VVV97205.1"/>
    </source>
</evidence>
<dbReference type="PRINTS" id="PR00385">
    <property type="entry name" value="P450"/>
</dbReference>
<evidence type="ECO:0000256" key="5">
    <source>
        <dbReference type="PIRSR" id="PIRSR602401-1"/>
    </source>
</evidence>
<dbReference type="GO" id="GO:0016705">
    <property type="term" value="F:oxidoreductase activity, acting on paired donors, with incorporation or reduction of molecular oxygen"/>
    <property type="evidence" value="ECO:0007669"/>
    <property type="project" value="InterPro"/>
</dbReference>
<dbReference type="InterPro" id="IPR001128">
    <property type="entry name" value="Cyt_P450"/>
</dbReference>
<evidence type="ECO:0000256" key="4">
    <source>
        <dbReference type="ARBA" id="ARBA00023004"/>
    </source>
</evidence>
<dbReference type="AlphaFoldDB" id="A0A5K1A2U1"/>
<keyword evidence="7" id="KW-0732">Signal</keyword>
<evidence type="ECO:0000256" key="7">
    <source>
        <dbReference type="SAM" id="SignalP"/>
    </source>
</evidence>
<dbReference type="GO" id="GO:0006629">
    <property type="term" value="P:lipid metabolic process"/>
    <property type="evidence" value="ECO:0007669"/>
    <property type="project" value="UniProtKB-ARBA"/>
</dbReference>
<keyword evidence="5 6" id="KW-0349">Heme</keyword>
<dbReference type="Pfam" id="PF00067">
    <property type="entry name" value="p450"/>
    <property type="match status" value="1"/>
</dbReference>
<comment type="cofactor">
    <cofactor evidence="5">
        <name>heme</name>
        <dbReference type="ChEBI" id="CHEBI:30413"/>
    </cofactor>
</comment>
<accession>A0A5K1A2U1</accession>
<dbReference type="CDD" id="cd11064">
    <property type="entry name" value="CYP86A"/>
    <property type="match status" value="1"/>
</dbReference>
<gene>
    <name evidence="8" type="ORF">NYM_LOCUS11354</name>
</gene>
<dbReference type="InterPro" id="IPR036396">
    <property type="entry name" value="Cyt_P450_sf"/>
</dbReference>
<feature type="binding site" description="axial binding residue" evidence="5">
    <location>
        <position position="427"/>
    </location>
    <ligand>
        <name>heme</name>
        <dbReference type="ChEBI" id="CHEBI:30413"/>
    </ligand>
    <ligandPart>
        <name>Fe</name>
        <dbReference type="ChEBI" id="CHEBI:18248"/>
    </ligandPart>
</feature>
<sequence>MLVVVVIFFALLLYFSTLRPRRSVYGPPSYPIVGCLISFYKNQNRLLDWYTELLSRSPSQTILIDRVGSTPTIITANPANVEHIVKTQFHNYPKGRPFTDTLGDLLGRGIFNVDGELWHQQRKAVSHEFTTRSLRDLVLRTMETEAERRLLPLLQTACTNKRSIDLQEVLNRFAFDIVCKVSFDMDPQSLLPSMPPCHLARAFDIATAISARRAAEPLQMIWKAKRALRIGSEQRLREAVDSLHKSVMEMVQTKKSLGSEDLLSRLLSIYNKDENLARDMVINFLLAGRDTISAALTWFFWLLTHHPHVQKTITDEISRLQILSFDTLHELKFLKASLCESMRLYPPIVWDSKHAENDDVLPDGTFVPQGSRVTYFPYGMGRMETLWGKDCLEFRPWRWLDPCSGNEEEVPVSTYKFPIFHGGPRQCLGKDMAFMEMKYIVAVILSRFELKPINTSKPQLIPFLTTHMAGGFHVLVKGKKV</sequence>
<evidence type="ECO:0000256" key="1">
    <source>
        <dbReference type="ARBA" id="ARBA00010617"/>
    </source>
</evidence>
<evidence type="ECO:0000256" key="6">
    <source>
        <dbReference type="RuleBase" id="RU000461"/>
    </source>
</evidence>
<feature type="chain" id="PRO_5023876431" description="Cytochrome P450" evidence="7">
    <location>
        <begin position="21"/>
        <end position="481"/>
    </location>
</feature>
<dbReference type="PANTHER" id="PTHR24296">
    <property type="entry name" value="CYTOCHROME P450"/>
    <property type="match status" value="1"/>
</dbReference>
<dbReference type="PROSITE" id="PS00086">
    <property type="entry name" value="CYTOCHROME_P450"/>
    <property type="match status" value="1"/>
</dbReference>
<proteinExistence type="inferred from homology"/>
<dbReference type="InterPro" id="IPR017972">
    <property type="entry name" value="Cyt_P450_CS"/>
</dbReference>
<evidence type="ECO:0000256" key="3">
    <source>
        <dbReference type="ARBA" id="ARBA00023002"/>
    </source>
</evidence>
<keyword evidence="6" id="KW-0503">Monooxygenase</keyword>